<protein>
    <recommendedName>
        <fullName evidence="11">Peroxidase</fullName>
        <ecNumber evidence="11">1.11.1.-</ecNumber>
    </recommendedName>
</protein>
<feature type="binding site" evidence="8">
    <location>
        <position position="263"/>
    </location>
    <ligand>
        <name>Ca(2+)</name>
        <dbReference type="ChEBI" id="CHEBI:29108"/>
        <label>2</label>
    </ligand>
</feature>
<evidence type="ECO:0000256" key="6">
    <source>
        <dbReference type="ARBA" id="ARBA00023180"/>
    </source>
</evidence>
<evidence type="ECO:0000256" key="7">
    <source>
        <dbReference type="PIRSR" id="PIRSR601621-1"/>
    </source>
</evidence>
<evidence type="ECO:0000256" key="5">
    <source>
        <dbReference type="ARBA" id="ARBA00023157"/>
    </source>
</evidence>
<evidence type="ECO:0000256" key="1">
    <source>
        <dbReference type="ARBA" id="ARBA00006089"/>
    </source>
</evidence>
<keyword evidence="14" id="KW-1185">Reference proteome</keyword>
<accession>W3WHK3</accession>
<dbReference type="PROSITE" id="PS50873">
    <property type="entry name" value="PEROXIDASE_4"/>
    <property type="match status" value="1"/>
</dbReference>
<feature type="binding site" description="axial binding residue" evidence="8">
    <location>
        <position position="245"/>
    </location>
    <ligand>
        <name>heme b</name>
        <dbReference type="ChEBI" id="CHEBI:60344"/>
    </ligand>
    <ligandPart>
        <name>Fe</name>
        <dbReference type="ChEBI" id="CHEBI:18248"/>
    </ligandPart>
</feature>
<dbReference type="RefSeq" id="XP_007841626.1">
    <property type="nucleotide sequence ID" value="XM_007843435.1"/>
</dbReference>
<keyword evidence="6" id="KW-0325">Glycoprotein</keyword>
<evidence type="ECO:0000259" key="12">
    <source>
        <dbReference type="PROSITE" id="PS50873"/>
    </source>
</evidence>
<feature type="binding site" evidence="8">
    <location>
        <position position="246"/>
    </location>
    <ligand>
        <name>Ca(2+)</name>
        <dbReference type="ChEBI" id="CHEBI:29108"/>
        <label>2</label>
    </ligand>
</feature>
<feature type="active site" description="Proton acceptor" evidence="7">
    <location>
        <position position="122"/>
    </location>
</feature>
<evidence type="ECO:0000256" key="9">
    <source>
        <dbReference type="PIRSR" id="PIRSR601621-3"/>
    </source>
</evidence>
<dbReference type="FunFam" id="1.10.520.10:FF:000021">
    <property type="entry name" value="Peroxidase"/>
    <property type="match status" value="1"/>
</dbReference>
<comment type="cofactor">
    <cofactor evidence="8 11">
        <name>Ca(2+)</name>
        <dbReference type="ChEBI" id="CHEBI:29108"/>
    </cofactor>
    <text evidence="8 11">Binds 2 calcium ions per subunit.</text>
</comment>
<dbReference type="Gene3D" id="1.10.520.10">
    <property type="match status" value="1"/>
</dbReference>
<keyword evidence="8" id="KW-0408">Iron</keyword>
<dbReference type="EC" id="1.11.1.-" evidence="11"/>
<sequence length="333" mass="35592">MKPYTILGCIATMTLAYPGMDRVVREIKARDYGIEKRSPEMIGDLIDGASSATGSTIKSILQGEYAIARRSTYTAPGPIDSDECKKDTCCIWSYIASDMQNAFQDGSSCSDLARGAIRQGFHDAATWDKGSSYGGADGSLLLSDELSRSENAGLESIGDQTKSWFQKYRDHNITMADLIQAAAIVGVVSCPGGPRIRLFVGRQDNSQAGPTGMLPSAFADAQSLIDLFAAKTFSADDLVALVGAHTVAKQSTVDASRSGASEDSTPGTWDNKIYSETLDSGNKSILTFPSDKNLATYSQTSSQWNTFACTNGQSLWANASILFGIFQALLTLL</sequence>
<dbReference type="PRINTS" id="PR00458">
    <property type="entry name" value="PEROXIDASE"/>
</dbReference>
<dbReference type="GeneID" id="19279867"/>
<feature type="binding site" evidence="8">
    <location>
        <position position="270"/>
    </location>
    <ligand>
        <name>Ca(2+)</name>
        <dbReference type="ChEBI" id="CHEBI:29108"/>
        <label>2</label>
    </ligand>
</feature>
<dbReference type="GO" id="GO:0042744">
    <property type="term" value="P:hydrogen peroxide catabolic process"/>
    <property type="evidence" value="ECO:0007669"/>
    <property type="project" value="TreeGrafter"/>
</dbReference>
<feature type="binding site" evidence="8">
    <location>
        <position position="137"/>
    </location>
    <ligand>
        <name>Ca(2+)</name>
        <dbReference type="ChEBI" id="CHEBI:29108"/>
        <label>1</label>
    </ligand>
</feature>
<dbReference type="STRING" id="1229662.W3WHK3"/>
<evidence type="ECO:0000313" key="14">
    <source>
        <dbReference type="Proteomes" id="UP000030651"/>
    </source>
</evidence>
<dbReference type="HOGENOM" id="CLU_041038_1_0_1"/>
<comment type="similarity">
    <text evidence="1 11">Belongs to the peroxidase family. Ligninase subfamily.</text>
</comment>
<evidence type="ECO:0000256" key="11">
    <source>
        <dbReference type="RuleBase" id="RU363051"/>
    </source>
</evidence>
<dbReference type="KEGG" id="pfy:PFICI_14854"/>
<evidence type="ECO:0000313" key="13">
    <source>
        <dbReference type="EMBL" id="ETS73249.1"/>
    </source>
</evidence>
<dbReference type="PRINTS" id="PR00462">
    <property type="entry name" value="LIGNINASE"/>
</dbReference>
<name>W3WHK3_PESFW</name>
<gene>
    <name evidence="13" type="ORF">PFICI_14854</name>
</gene>
<dbReference type="GO" id="GO:0046872">
    <property type="term" value="F:metal ion binding"/>
    <property type="evidence" value="ECO:0007669"/>
    <property type="project" value="UniProtKB-UniRule"/>
</dbReference>
<feature type="domain" description="Plant heme peroxidase family profile" evidence="12">
    <location>
        <begin position="135"/>
        <end position="247"/>
    </location>
</feature>
<dbReference type="GO" id="GO:0034599">
    <property type="term" value="P:cellular response to oxidative stress"/>
    <property type="evidence" value="ECO:0007669"/>
    <property type="project" value="InterPro"/>
</dbReference>
<dbReference type="InterPro" id="IPR001621">
    <property type="entry name" value="Ligninase"/>
</dbReference>
<evidence type="ECO:0000256" key="3">
    <source>
        <dbReference type="ARBA" id="ARBA00022617"/>
    </source>
</evidence>
<comment type="cofactor">
    <cofactor evidence="8">
        <name>heme b</name>
        <dbReference type="ChEBI" id="CHEBI:60344"/>
    </cofactor>
    <text evidence="8">Binds 1 heme b (iron(II)-protoporphyrin IX) group per subunit.</text>
</comment>
<dbReference type="GO" id="GO:0020037">
    <property type="term" value="F:heme binding"/>
    <property type="evidence" value="ECO:0007669"/>
    <property type="project" value="UniProtKB-UniRule"/>
</dbReference>
<dbReference type="OrthoDB" id="2113341at2759"/>
<feature type="disulfide bond" evidence="10">
    <location>
        <begin position="109"/>
        <end position="190"/>
    </location>
</feature>
<dbReference type="InParanoid" id="W3WHK3"/>
<evidence type="ECO:0000256" key="4">
    <source>
        <dbReference type="ARBA" id="ARBA00023002"/>
    </source>
</evidence>
<feature type="binding site" evidence="8">
    <location>
        <position position="135"/>
    </location>
    <ligand>
        <name>Ca(2+)</name>
        <dbReference type="ChEBI" id="CHEBI:29108"/>
        <label>1</label>
    </ligand>
</feature>
<keyword evidence="5 10" id="KW-1015">Disulfide bond</keyword>
<dbReference type="PANTHER" id="PTHR31356">
    <property type="entry name" value="THYLAKOID LUMENAL 29 KDA PROTEIN, CHLOROPLASTIC-RELATED"/>
    <property type="match status" value="1"/>
</dbReference>
<dbReference type="AlphaFoldDB" id="W3WHK3"/>
<keyword evidence="2 11" id="KW-0575">Peroxidase</keyword>
<dbReference type="GO" id="GO:0000302">
    <property type="term" value="P:response to reactive oxygen species"/>
    <property type="evidence" value="ECO:0007669"/>
    <property type="project" value="TreeGrafter"/>
</dbReference>
<feature type="binding site" evidence="8">
    <location>
        <position position="265"/>
    </location>
    <ligand>
        <name>Ca(2+)</name>
        <dbReference type="ChEBI" id="CHEBI:29108"/>
        <label>2</label>
    </ligand>
</feature>
<dbReference type="PROSITE" id="PS00435">
    <property type="entry name" value="PEROXIDASE_1"/>
    <property type="match status" value="1"/>
</dbReference>
<keyword evidence="8 11" id="KW-0479">Metal-binding</keyword>
<keyword evidence="4 11" id="KW-0560">Oxidoreductase</keyword>
<dbReference type="EMBL" id="KI912122">
    <property type="protein sequence ID" value="ETS73249.1"/>
    <property type="molecule type" value="Genomic_DNA"/>
</dbReference>
<feature type="binding site" evidence="8">
    <location>
        <position position="123"/>
    </location>
    <ligand>
        <name>Ca(2+)</name>
        <dbReference type="ChEBI" id="CHEBI:29108"/>
        <label>1</label>
    </ligand>
</feature>
<reference evidence="14" key="1">
    <citation type="journal article" date="2015" name="BMC Genomics">
        <title>Genomic and transcriptomic analysis of the endophytic fungus Pestalotiopsis fici reveals its lifestyle and high potential for synthesis of natural products.</title>
        <authorList>
            <person name="Wang X."/>
            <person name="Zhang X."/>
            <person name="Liu L."/>
            <person name="Xiang M."/>
            <person name="Wang W."/>
            <person name="Sun X."/>
            <person name="Che Y."/>
            <person name="Guo L."/>
            <person name="Liu G."/>
            <person name="Guo L."/>
            <person name="Wang C."/>
            <person name="Yin W.B."/>
            <person name="Stadler M."/>
            <person name="Zhang X."/>
            <person name="Liu X."/>
        </authorList>
    </citation>
    <scope>NUCLEOTIDE SEQUENCE [LARGE SCALE GENOMIC DNA]</scope>
    <source>
        <strain evidence="14">W106-1 / CGMCC3.15140</strain>
    </source>
</reference>
<keyword evidence="3 8" id="KW-0349">Heme</keyword>
<feature type="binding site" evidence="8">
    <location>
        <position position="139"/>
    </location>
    <ligand>
        <name>Ca(2+)</name>
        <dbReference type="ChEBI" id="CHEBI:29108"/>
        <label>1</label>
    </ligand>
</feature>
<dbReference type="Pfam" id="PF00141">
    <property type="entry name" value="peroxidase"/>
    <property type="match status" value="1"/>
</dbReference>
<dbReference type="OMA" id="HDAATWD"/>
<organism evidence="13 14">
    <name type="scientific">Pestalotiopsis fici (strain W106-1 / CGMCC3.15140)</name>
    <dbReference type="NCBI Taxonomy" id="1229662"/>
    <lineage>
        <taxon>Eukaryota</taxon>
        <taxon>Fungi</taxon>
        <taxon>Dikarya</taxon>
        <taxon>Ascomycota</taxon>
        <taxon>Pezizomycotina</taxon>
        <taxon>Sordariomycetes</taxon>
        <taxon>Xylariomycetidae</taxon>
        <taxon>Amphisphaeriales</taxon>
        <taxon>Sporocadaceae</taxon>
        <taxon>Pestalotiopsis</taxon>
    </lineage>
</organism>
<feature type="site" description="Transition state stabilizer" evidence="9">
    <location>
        <position position="118"/>
    </location>
</feature>
<dbReference type="Proteomes" id="UP000030651">
    <property type="component" value="Unassembled WGS sequence"/>
</dbReference>
<dbReference type="InterPro" id="IPR019793">
    <property type="entry name" value="Peroxidases_heam-ligand_BS"/>
</dbReference>
<dbReference type="InterPro" id="IPR010255">
    <property type="entry name" value="Haem_peroxidase_sf"/>
</dbReference>
<dbReference type="GO" id="GO:0004601">
    <property type="term" value="F:peroxidase activity"/>
    <property type="evidence" value="ECO:0007669"/>
    <property type="project" value="UniProtKB-KW"/>
</dbReference>
<evidence type="ECO:0000256" key="10">
    <source>
        <dbReference type="PIRSR" id="PIRSR601621-4"/>
    </source>
</evidence>
<evidence type="ECO:0000256" key="8">
    <source>
        <dbReference type="PIRSR" id="PIRSR601621-2"/>
    </source>
</evidence>
<dbReference type="PANTHER" id="PTHR31356:SF66">
    <property type="entry name" value="CATALASE-PEROXIDASE"/>
    <property type="match status" value="1"/>
</dbReference>
<keyword evidence="8 11" id="KW-0106">Calcium</keyword>
<dbReference type="eggNOG" id="ENOG502SM0W">
    <property type="taxonomic scope" value="Eukaryota"/>
</dbReference>
<evidence type="ECO:0000256" key="2">
    <source>
        <dbReference type="ARBA" id="ARBA00022559"/>
    </source>
</evidence>
<dbReference type="InterPro" id="IPR044831">
    <property type="entry name" value="Ccp1-like"/>
</dbReference>
<proteinExistence type="inferred from homology"/>
<dbReference type="InterPro" id="IPR002016">
    <property type="entry name" value="Haem_peroxidase"/>
</dbReference>
<dbReference type="SUPFAM" id="SSF48113">
    <property type="entry name" value="Heme-dependent peroxidases"/>
    <property type="match status" value="1"/>
</dbReference>